<evidence type="ECO:0000313" key="2">
    <source>
        <dbReference type="EMBL" id="EWS79608.1"/>
    </source>
</evidence>
<comment type="caution">
    <text evidence="2">The sequence shown here is derived from an EMBL/GenBank/DDBJ whole genome shotgun (WGS) entry which is preliminary data.</text>
</comment>
<gene>
    <name evidence="2" type="ORF">BF93_12770</name>
</gene>
<dbReference type="OrthoDB" id="3238066at2"/>
<name>Z9JNP1_9MICO</name>
<dbReference type="AlphaFoldDB" id="Z9JNP1"/>
<dbReference type="SUPFAM" id="SSF51556">
    <property type="entry name" value="Metallo-dependent hydrolases"/>
    <property type="match status" value="1"/>
</dbReference>
<dbReference type="eggNOG" id="COG1574">
    <property type="taxonomic scope" value="Bacteria"/>
</dbReference>
<accession>Z9JNP1</accession>
<dbReference type="SUPFAM" id="SSF51338">
    <property type="entry name" value="Composite domain of metallo-dependent hydrolases"/>
    <property type="match status" value="1"/>
</dbReference>
<keyword evidence="3" id="KW-1185">Reference proteome</keyword>
<proteinExistence type="predicted"/>
<dbReference type="Gene3D" id="2.30.40.10">
    <property type="entry name" value="Urease, subunit C, domain 1"/>
    <property type="match status" value="1"/>
</dbReference>
<dbReference type="InterPro" id="IPR032466">
    <property type="entry name" value="Metal_Hydrolase"/>
</dbReference>
<evidence type="ECO:0000259" key="1">
    <source>
        <dbReference type="Pfam" id="PF07969"/>
    </source>
</evidence>
<dbReference type="GO" id="GO:0016810">
    <property type="term" value="F:hydrolase activity, acting on carbon-nitrogen (but not peptide) bonds"/>
    <property type="evidence" value="ECO:0007669"/>
    <property type="project" value="InterPro"/>
</dbReference>
<dbReference type="HOGENOM" id="CLU_009942_3_1_11"/>
<evidence type="ECO:0000313" key="3">
    <source>
        <dbReference type="Proteomes" id="UP000023067"/>
    </source>
</evidence>
<dbReference type="PANTHER" id="PTHR22642:SF2">
    <property type="entry name" value="PROTEIN LONG AFTER FAR-RED 3"/>
    <property type="match status" value="1"/>
</dbReference>
<dbReference type="InterPro" id="IPR011059">
    <property type="entry name" value="Metal-dep_hydrolase_composite"/>
</dbReference>
<dbReference type="STRING" id="396014.BF93_12770"/>
<dbReference type="PANTHER" id="PTHR22642">
    <property type="entry name" value="IMIDAZOLONEPROPIONASE"/>
    <property type="match status" value="1"/>
</dbReference>
<dbReference type="InterPro" id="IPR013108">
    <property type="entry name" value="Amidohydro_3"/>
</dbReference>
<protein>
    <submittedName>
        <fullName evidence="2">Metal-dependent hydrolase</fullName>
    </submittedName>
</protein>
<dbReference type="PATRIC" id="fig|396014.3.peg.3597"/>
<dbReference type="Gene3D" id="3.20.20.140">
    <property type="entry name" value="Metal-dependent hydrolases"/>
    <property type="match status" value="2"/>
</dbReference>
<dbReference type="RefSeq" id="WP_038374582.1">
    <property type="nucleotide sequence ID" value="NZ_BAAAOW010000007.1"/>
</dbReference>
<dbReference type="Pfam" id="PF07969">
    <property type="entry name" value="Amidohydro_3"/>
    <property type="match status" value="1"/>
</dbReference>
<keyword evidence="2" id="KW-0378">Hydrolase</keyword>
<reference evidence="2 3" key="1">
    <citation type="submission" date="2014-02" db="EMBL/GenBank/DDBJ databases">
        <title>Genome sequence of Brachybacterium phenoliresistens strain W13A50.</title>
        <authorList>
            <person name="Wang X."/>
        </authorList>
    </citation>
    <scope>NUCLEOTIDE SEQUENCE [LARGE SCALE GENOMIC DNA]</scope>
    <source>
        <strain evidence="2 3">W13A50</strain>
    </source>
</reference>
<dbReference type="Gene3D" id="3.10.310.70">
    <property type="match status" value="1"/>
</dbReference>
<feature type="domain" description="Amidohydrolase 3" evidence="1">
    <location>
        <begin position="36"/>
        <end position="482"/>
    </location>
</feature>
<sequence length="487" mass="50442">MLIRSLRLDSLPRDLRIEEGTITEIAPRLSACPGEEVHDAGGAAAIPGLWDQHVHVGQAAHGATRLDTSGVRSAEECAQLVAATLRAGHAGTLVGFGHRLVGFPQPPTVAALDAVSSTVPIVLIGGDAHHAWMNTPALAGLGLPPRRGIVAEEEWFDAVAHLADLPGVAAGLEAGVRRLQEEALARGVVGLVDMEWADNHALWARRDPMLRVRTATYASGLDGVPGPTGTPIGDSGLVSVGPLKVILDGSLGSRSAYCRHPYGAAGGHAHGRGVLNVDADALEQLLRRAAALGLAAAVHAIGDAAAGLALAVLDRTGFPHPVRLEHAQMLADADIAALARRGAIASVQPAHLLEDRDATEELWPGQGGAAFRFRDLLAAGVPLAFGSDAPVAPIDPWLAMAAAVHRSADERPGWHAEQQLSPAEALAASTDGVHELAVGGRGDLVLLEEDPFVASPGSAEAARESADRLRAVRPLATFVAGRLAFSR</sequence>
<dbReference type="EMBL" id="JDYK01000030">
    <property type="protein sequence ID" value="EWS79608.1"/>
    <property type="molecule type" value="Genomic_DNA"/>
</dbReference>
<organism evidence="2 3">
    <name type="scientific">Brachybacterium phenoliresistens</name>
    <dbReference type="NCBI Taxonomy" id="396014"/>
    <lineage>
        <taxon>Bacteria</taxon>
        <taxon>Bacillati</taxon>
        <taxon>Actinomycetota</taxon>
        <taxon>Actinomycetes</taxon>
        <taxon>Micrococcales</taxon>
        <taxon>Dermabacteraceae</taxon>
        <taxon>Brachybacterium</taxon>
    </lineage>
</organism>
<dbReference type="Proteomes" id="UP000023067">
    <property type="component" value="Unassembled WGS sequence"/>
</dbReference>